<sequence length="180" mass="19325">MGEEATGTHASQSKLETPRGGVFPLFIYLFWRQGVTLSPRLGCSGTISALCNLRVPGSSMSVSQLAGTTGVCHHTWLIFAFLVEMGFHHVAQAGLKLPTSGHPTVSVSQSAGITGEPLCPAGWFTFRVNICEHICAYGCISTKTPSNNDQPSNHDQPVAASWVLKYHLAGKETRASWRLG</sequence>
<dbReference type="PANTHER" id="PTHR12138:SF156">
    <property type="entry name" value="LMO7 DOWNSTREAM NEIGHBOR PROTEIN"/>
    <property type="match status" value="1"/>
</dbReference>
<dbReference type="PANTHER" id="PTHR12138">
    <property type="entry name" value="PRIMATE-EXPANDED PROTEIN FAMILY"/>
    <property type="match status" value="1"/>
</dbReference>
<accession>A0A7N9IAA0</accession>
<dbReference type="AlphaFoldDB" id="A0A7N9IAA0"/>
<evidence type="ECO:0000313" key="2">
    <source>
        <dbReference type="Proteomes" id="UP000233100"/>
    </source>
</evidence>
<protein>
    <submittedName>
        <fullName evidence="1">Uncharacterized protein</fullName>
    </submittedName>
</protein>
<dbReference type="GeneTree" id="ENSGT01120000271815"/>
<proteinExistence type="predicted"/>
<evidence type="ECO:0000313" key="1">
    <source>
        <dbReference type="Ensembl" id="ENSMFAP00000048770.1"/>
    </source>
</evidence>
<reference evidence="1 2" key="1">
    <citation type="submission" date="2013-03" db="EMBL/GenBank/DDBJ databases">
        <authorList>
            <person name="Warren W."/>
            <person name="Wilson R.K."/>
        </authorList>
    </citation>
    <scope>NUCLEOTIDE SEQUENCE</scope>
</reference>
<dbReference type="PRINTS" id="PR02045">
    <property type="entry name" value="F138DOMAIN"/>
</dbReference>
<dbReference type="Ensembl" id="ENSMFAT00000083591.1">
    <property type="protein sequence ID" value="ENSMFAP00000048770.1"/>
    <property type="gene ID" value="ENSMFAG00000063698.1"/>
</dbReference>
<dbReference type="Proteomes" id="UP000233100">
    <property type="component" value="Chromosome 10"/>
</dbReference>
<organism evidence="1 2">
    <name type="scientific">Macaca fascicularis</name>
    <name type="common">Crab-eating macaque</name>
    <name type="synonym">Cynomolgus monkey</name>
    <dbReference type="NCBI Taxonomy" id="9541"/>
    <lineage>
        <taxon>Eukaryota</taxon>
        <taxon>Metazoa</taxon>
        <taxon>Chordata</taxon>
        <taxon>Craniata</taxon>
        <taxon>Vertebrata</taxon>
        <taxon>Euteleostomi</taxon>
        <taxon>Mammalia</taxon>
        <taxon>Eutheria</taxon>
        <taxon>Euarchontoglires</taxon>
        <taxon>Primates</taxon>
        <taxon>Haplorrhini</taxon>
        <taxon>Catarrhini</taxon>
        <taxon>Cercopithecidae</taxon>
        <taxon>Cercopithecinae</taxon>
        <taxon>Macaca</taxon>
    </lineage>
</organism>
<reference evidence="1" key="2">
    <citation type="submission" date="2025-08" db="UniProtKB">
        <authorList>
            <consortium name="Ensembl"/>
        </authorList>
    </citation>
    <scope>IDENTIFICATION</scope>
</reference>
<name>A0A7N9IAA0_MACFA</name>
<keyword evidence="2" id="KW-1185">Reference proteome</keyword>
<reference evidence="1" key="3">
    <citation type="submission" date="2025-09" db="UniProtKB">
        <authorList>
            <consortium name="Ensembl"/>
        </authorList>
    </citation>
    <scope>IDENTIFICATION</scope>
</reference>